<evidence type="ECO:0000313" key="8">
    <source>
        <dbReference type="Proteomes" id="UP000599312"/>
    </source>
</evidence>
<dbReference type="GO" id="GO:0030288">
    <property type="term" value="C:outer membrane-bounded periplasmic space"/>
    <property type="evidence" value="ECO:0007669"/>
    <property type="project" value="UniProtKB-ARBA"/>
</dbReference>
<dbReference type="InterPro" id="IPR039424">
    <property type="entry name" value="SBP_5"/>
</dbReference>
<evidence type="ECO:0000313" key="7">
    <source>
        <dbReference type="EMBL" id="MBF9233926.1"/>
    </source>
</evidence>
<comment type="similarity">
    <text evidence="2">Belongs to the bacterial solute-binding protein 5 family.</text>
</comment>
<organism evidence="7 8">
    <name type="scientific">Microvirga alba</name>
    <dbReference type="NCBI Taxonomy" id="2791025"/>
    <lineage>
        <taxon>Bacteria</taxon>
        <taxon>Pseudomonadati</taxon>
        <taxon>Pseudomonadota</taxon>
        <taxon>Alphaproteobacteria</taxon>
        <taxon>Hyphomicrobiales</taxon>
        <taxon>Methylobacteriaceae</taxon>
        <taxon>Microvirga</taxon>
    </lineage>
</organism>
<evidence type="ECO:0000256" key="3">
    <source>
        <dbReference type="ARBA" id="ARBA00022448"/>
    </source>
</evidence>
<evidence type="ECO:0000256" key="1">
    <source>
        <dbReference type="ARBA" id="ARBA00004418"/>
    </source>
</evidence>
<accession>A0A931BMF7</accession>
<comment type="subcellular location">
    <subcellularLocation>
        <location evidence="1">Periplasm</location>
    </subcellularLocation>
</comment>
<gene>
    <name evidence="7" type="ORF">I2H38_11110</name>
</gene>
<dbReference type="GO" id="GO:1904680">
    <property type="term" value="F:peptide transmembrane transporter activity"/>
    <property type="evidence" value="ECO:0007669"/>
    <property type="project" value="TreeGrafter"/>
</dbReference>
<dbReference type="PANTHER" id="PTHR30290:SF10">
    <property type="entry name" value="PERIPLASMIC OLIGOPEPTIDE-BINDING PROTEIN-RELATED"/>
    <property type="match status" value="1"/>
</dbReference>
<dbReference type="SUPFAM" id="SSF53850">
    <property type="entry name" value="Periplasmic binding protein-like II"/>
    <property type="match status" value="1"/>
</dbReference>
<evidence type="ECO:0000259" key="6">
    <source>
        <dbReference type="Pfam" id="PF00496"/>
    </source>
</evidence>
<dbReference type="GO" id="GO:0043190">
    <property type="term" value="C:ATP-binding cassette (ABC) transporter complex"/>
    <property type="evidence" value="ECO:0007669"/>
    <property type="project" value="InterPro"/>
</dbReference>
<sequence>MSNHRLRSAALGATLLTAFALSGPVDAATPPNTLVVATSIDDAVSFDPAEGFELTTVQSFNNLYQRLVRPSKADPNKIEPTLAESWAAAPDGKSLTFKLRAGASFASGNPVRPEDVIFSLSRAVKLNKSPAFILNELGWTSANVDGLLIKVDESHVKLTWPADVGPGFALAILTAPIASIVDEKVATTNAKNGDFGNEWLKTHSAGSGTFSIAVYQPHEALVFAANPKAPLGAPKLNQIVFRNIPDQAARRLLVEQGDADIARGLGSDQVSALKGKPGLKVEEIASARTDYLRFNTTNSANPALANPALWEAARWLIDYEGIAKDLLKGSVQVHQSFLPEGFPGALTDNPYKLDIEKAKAILAKAGLDKGLTIKFTVFNTAPFTQIAQSLQETFGKAGITLDIQPGVASEVYAKGRARQDEATWRYWIPDYFDPNSNASAFTLNRGGDGPKNAAWQAGWVIPQLSDKTQAAVREQDPAKRIQIYQELQREVQTNSPFIFTFQGRDPVVLRDNVKGYFQGLNADQVYYEEVQK</sequence>
<dbReference type="RefSeq" id="WP_196271906.1">
    <property type="nucleotide sequence ID" value="NZ_JADQDO010000004.1"/>
</dbReference>
<feature type="chain" id="PRO_5037112658" evidence="5">
    <location>
        <begin position="28"/>
        <end position="532"/>
    </location>
</feature>
<dbReference type="PANTHER" id="PTHR30290">
    <property type="entry name" value="PERIPLASMIC BINDING COMPONENT OF ABC TRANSPORTER"/>
    <property type="match status" value="1"/>
</dbReference>
<evidence type="ECO:0000256" key="4">
    <source>
        <dbReference type="ARBA" id="ARBA00022729"/>
    </source>
</evidence>
<feature type="domain" description="Solute-binding protein family 5" evidence="6">
    <location>
        <begin position="77"/>
        <end position="446"/>
    </location>
</feature>
<dbReference type="Proteomes" id="UP000599312">
    <property type="component" value="Unassembled WGS sequence"/>
</dbReference>
<keyword evidence="3" id="KW-0813">Transport</keyword>
<proteinExistence type="inferred from homology"/>
<dbReference type="InterPro" id="IPR000914">
    <property type="entry name" value="SBP_5_dom"/>
</dbReference>
<dbReference type="Gene3D" id="3.10.105.10">
    <property type="entry name" value="Dipeptide-binding Protein, Domain 3"/>
    <property type="match status" value="1"/>
</dbReference>
<reference evidence="7" key="1">
    <citation type="submission" date="2020-11" db="EMBL/GenBank/DDBJ databases">
        <authorList>
            <person name="Kim M.K."/>
        </authorList>
    </citation>
    <scope>NUCLEOTIDE SEQUENCE</scope>
    <source>
        <strain evidence="7">BT350</strain>
    </source>
</reference>
<comment type="caution">
    <text evidence="7">The sequence shown here is derived from an EMBL/GenBank/DDBJ whole genome shotgun (WGS) entry which is preliminary data.</text>
</comment>
<dbReference type="Gene3D" id="3.90.76.10">
    <property type="entry name" value="Dipeptide-binding Protein, Domain 1"/>
    <property type="match status" value="1"/>
</dbReference>
<evidence type="ECO:0000256" key="2">
    <source>
        <dbReference type="ARBA" id="ARBA00005695"/>
    </source>
</evidence>
<evidence type="ECO:0000256" key="5">
    <source>
        <dbReference type="SAM" id="SignalP"/>
    </source>
</evidence>
<dbReference type="GO" id="GO:0015833">
    <property type="term" value="P:peptide transport"/>
    <property type="evidence" value="ECO:0007669"/>
    <property type="project" value="TreeGrafter"/>
</dbReference>
<dbReference type="PIRSF" id="PIRSF002741">
    <property type="entry name" value="MppA"/>
    <property type="match status" value="1"/>
</dbReference>
<dbReference type="InterPro" id="IPR030678">
    <property type="entry name" value="Peptide/Ni-bd"/>
</dbReference>
<dbReference type="Gene3D" id="3.40.190.10">
    <property type="entry name" value="Periplasmic binding protein-like II"/>
    <property type="match status" value="1"/>
</dbReference>
<dbReference type="Pfam" id="PF00496">
    <property type="entry name" value="SBP_bac_5"/>
    <property type="match status" value="1"/>
</dbReference>
<name>A0A931BMF7_9HYPH</name>
<feature type="signal peptide" evidence="5">
    <location>
        <begin position="1"/>
        <end position="27"/>
    </location>
</feature>
<dbReference type="CDD" id="cd08512">
    <property type="entry name" value="PBP2_NikA_DppA_OppA_like_7"/>
    <property type="match status" value="1"/>
</dbReference>
<dbReference type="AlphaFoldDB" id="A0A931BMF7"/>
<dbReference type="EMBL" id="JADQDO010000004">
    <property type="protein sequence ID" value="MBF9233926.1"/>
    <property type="molecule type" value="Genomic_DNA"/>
</dbReference>
<keyword evidence="8" id="KW-1185">Reference proteome</keyword>
<keyword evidence="4 5" id="KW-0732">Signal</keyword>
<protein>
    <submittedName>
        <fullName evidence="7">ABC transporter substrate-binding protein</fullName>
    </submittedName>
</protein>